<accession>A0A6B9VEI2</accession>
<evidence type="ECO:0000313" key="3">
    <source>
        <dbReference type="Proteomes" id="UP000464620"/>
    </source>
</evidence>
<gene>
    <name evidence="2" type="ORF">DS421_19g663450</name>
</gene>
<organism evidence="2 3">
    <name type="scientific">Arachis hypogaea</name>
    <name type="common">Peanut</name>
    <dbReference type="NCBI Taxonomy" id="3818"/>
    <lineage>
        <taxon>Eukaryota</taxon>
        <taxon>Viridiplantae</taxon>
        <taxon>Streptophyta</taxon>
        <taxon>Embryophyta</taxon>
        <taxon>Tracheophyta</taxon>
        <taxon>Spermatophyta</taxon>
        <taxon>Magnoliopsida</taxon>
        <taxon>eudicotyledons</taxon>
        <taxon>Gunneridae</taxon>
        <taxon>Pentapetalae</taxon>
        <taxon>rosids</taxon>
        <taxon>fabids</taxon>
        <taxon>Fabales</taxon>
        <taxon>Fabaceae</taxon>
        <taxon>Papilionoideae</taxon>
        <taxon>50 kb inversion clade</taxon>
        <taxon>dalbergioids sensu lato</taxon>
        <taxon>Dalbergieae</taxon>
        <taxon>Pterocarpus clade</taxon>
        <taxon>Arachis</taxon>
    </lineage>
</organism>
<reference evidence="2 3" key="1">
    <citation type="submission" date="2020-01" db="EMBL/GenBank/DDBJ databases">
        <title>Genome sequence of Arachis hypogaea, cultivar Shitouqi.</title>
        <authorList>
            <person name="Zhuang W."/>
            <person name="Chen H."/>
            <person name="Varshney R."/>
            <person name="Wang D."/>
            <person name="Ming R."/>
        </authorList>
    </citation>
    <scope>NUCLEOTIDE SEQUENCE [LARGE SCALE GENOMIC DNA]</scope>
    <source>
        <tissue evidence="2">Young leaf</tissue>
    </source>
</reference>
<feature type="region of interest" description="Disordered" evidence="1">
    <location>
        <begin position="31"/>
        <end position="54"/>
    </location>
</feature>
<evidence type="ECO:0000256" key="1">
    <source>
        <dbReference type="SAM" id="MobiDB-lite"/>
    </source>
</evidence>
<dbReference type="EMBL" id="CP031001">
    <property type="protein sequence ID" value="QHN78682.1"/>
    <property type="molecule type" value="Genomic_DNA"/>
</dbReference>
<name>A0A6B9VEI2_ARAHY</name>
<evidence type="ECO:0000313" key="2">
    <source>
        <dbReference type="EMBL" id="QHN78682.1"/>
    </source>
</evidence>
<dbReference type="AlphaFoldDB" id="A0A6B9VEI2"/>
<proteinExistence type="predicted"/>
<protein>
    <submittedName>
        <fullName evidence="2">Uncharacterized protein</fullName>
    </submittedName>
</protein>
<sequence length="54" mass="6353">MERKLHAPHSTVALRKIALFNGALFHFSKPFEENTNRPFSSNIPNCRDRTRREN</sequence>
<dbReference type="Proteomes" id="UP000464620">
    <property type="component" value="Chromosome B09"/>
</dbReference>